<dbReference type="Proteomes" id="UP001283361">
    <property type="component" value="Unassembled WGS sequence"/>
</dbReference>
<proteinExistence type="predicted"/>
<gene>
    <name evidence="1" type="ORF">RRG08_009896</name>
</gene>
<protein>
    <submittedName>
        <fullName evidence="1">Uncharacterized protein</fullName>
    </submittedName>
</protein>
<accession>A0AAE0Y8Z1</accession>
<reference evidence="1" key="1">
    <citation type="journal article" date="2023" name="G3 (Bethesda)">
        <title>A reference genome for the long-term kleptoplast-retaining sea slug Elysia crispata morphotype clarki.</title>
        <authorList>
            <person name="Eastman K.E."/>
            <person name="Pendleton A.L."/>
            <person name="Shaikh M.A."/>
            <person name="Suttiyut T."/>
            <person name="Ogas R."/>
            <person name="Tomko P."/>
            <person name="Gavelis G."/>
            <person name="Widhalm J.R."/>
            <person name="Wisecaver J.H."/>
        </authorList>
    </citation>
    <scope>NUCLEOTIDE SEQUENCE</scope>
    <source>
        <strain evidence="1">ECLA1</strain>
    </source>
</reference>
<dbReference type="AlphaFoldDB" id="A0AAE0Y8Z1"/>
<name>A0AAE0Y8Z1_9GAST</name>
<keyword evidence="2" id="KW-1185">Reference proteome</keyword>
<dbReference type="EMBL" id="JAWDGP010006661">
    <property type="protein sequence ID" value="KAK3737263.1"/>
    <property type="molecule type" value="Genomic_DNA"/>
</dbReference>
<sequence>MYGHWVCMKESVKLALRYCPRLLQVMEAQFNQRRMLAASNLRRMSLFDQRRNSAFGLRRNSVSWGRRPSLR</sequence>
<organism evidence="1 2">
    <name type="scientific">Elysia crispata</name>
    <name type="common">lettuce slug</name>
    <dbReference type="NCBI Taxonomy" id="231223"/>
    <lineage>
        <taxon>Eukaryota</taxon>
        <taxon>Metazoa</taxon>
        <taxon>Spiralia</taxon>
        <taxon>Lophotrochozoa</taxon>
        <taxon>Mollusca</taxon>
        <taxon>Gastropoda</taxon>
        <taxon>Heterobranchia</taxon>
        <taxon>Euthyneura</taxon>
        <taxon>Panpulmonata</taxon>
        <taxon>Sacoglossa</taxon>
        <taxon>Placobranchoidea</taxon>
        <taxon>Plakobranchidae</taxon>
        <taxon>Elysia</taxon>
    </lineage>
</organism>
<evidence type="ECO:0000313" key="1">
    <source>
        <dbReference type="EMBL" id="KAK3737263.1"/>
    </source>
</evidence>
<evidence type="ECO:0000313" key="2">
    <source>
        <dbReference type="Proteomes" id="UP001283361"/>
    </source>
</evidence>
<comment type="caution">
    <text evidence="1">The sequence shown here is derived from an EMBL/GenBank/DDBJ whole genome shotgun (WGS) entry which is preliminary data.</text>
</comment>